<comment type="caution">
    <text evidence="2">The sequence shown here is derived from an EMBL/GenBank/DDBJ whole genome shotgun (WGS) entry which is preliminary data.</text>
</comment>
<organism evidence="2 3">
    <name type="scientific">Flavivirga aquatica</name>
    <dbReference type="NCBI Taxonomy" id="1849968"/>
    <lineage>
        <taxon>Bacteria</taxon>
        <taxon>Pseudomonadati</taxon>
        <taxon>Bacteroidota</taxon>
        <taxon>Flavobacteriia</taxon>
        <taxon>Flavobacteriales</taxon>
        <taxon>Flavobacteriaceae</taxon>
        <taxon>Flavivirga</taxon>
    </lineage>
</organism>
<name>A0A1E5TCH9_9FLAO</name>
<proteinExistence type="predicted"/>
<protein>
    <submittedName>
        <fullName evidence="2">Plasmid stabilization protein</fullName>
    </submittedName>
</protein>
<dbReference type="EMBL" id="MDJD01000014">
    <property type="protein sequence ID" value="OEK09037.1"/>
    <property type="molecule type" value="Genomic_DNA"/>
</dbReference>
<evidence type="ECO:0000313" key="3">
    <source>
        <dbReference type="Proteomes" id="UP000095713"/>
    </source>
</evidence>
<dbReference type="AlphaFoldDB" id="A0A1E5TCH9"/>
<evidence type="ECO:0000256" key="1">
    <source>
        <dbReference type="ARBA" id="ARBA00022649"/>
    </source>
</evidence>
<accession>A0A1E5TCH9</accession>
<dbReference type="Gene3D" id="3.30.2310.20">
    <property type="entry name" value="RelE-like"/>
    <property type="match status" value="1"/>
</dbReference>
<dbReference type="OrthoDB" id="1031021at2"/>
<sequence length="105" mass="12617">MKYQIIWSDFSDQQLNEIFDYYSKKVNKRTATKIIQKILSEVIILEKTPFAGQIENTLTDRKISYRYLVCNSYKIIYSIIENEQLIRIADIFDTRQNPTKIEREK</sequence>
<dbReference type="RefSeq" id="WP_069829292.1">
    <property type="nucleotide sequence ID" value="NZ_MDJD01000014.1"/>
</dbReference>
<reference evidence="2 3" key="1">
    <citation type="submission" date="2016-05" db="EMBL/GenBank/DDBJ databases">
        <title>Draft Genome Sequence of Algibacter sp. Strain SK-16 Isolated from the Surface Water of Aburatsubo Inlet.</title>
        <authorList>
            <person name="Wong S.-K."/>
            <person name="Yoshizawa S."/>
            <person name="Nakajima Y."/>
            <person name="Ogura Y."/>
            <person name="Tetsuya H."/>
            <person name="Hamasaki K."/>
        </authorList>
    </citation>
    <scope>NUCLEOTIDE SEQUENCE [LARGE SCALE GENOMIC DNA]</scope>
    <source>
        <strain evidence="2 3">SK-16</strain>
    </source>
</reference>
<dbReference type="InterPro" id="IPR035093">
    <property type="entry name" value="RelE/ParE_toxin_dom_sf"/>
</dbReference>
<evidence type="ECO:0000313" key="2">
    <source>
        <dbReference type="EMBL" id="OEK09037.1"/>
    </source>
</evidence>
<dbReference type="SUPFAM" id="SSF143011">
    <property type="entry name" value="RelE-like"/>
    <property type="match status" value="1"/>
</dbReference>
<dbReference type="STRING" id="1849968.A8C32_14200"/>
<dbReference type="Proteomes" id="UP000095713">
    <property type="component" value="Unassembled WGS sequence"/>
</dbReference>
<keyword evidence="3" id="KW-1185">Reference proteome</keyword>
<keyword evidence="1" id="KW-1277">Toxin-antitoxin system</keyword>
<dbReference type="InterPro" id="IPR007712">
    <property type="entry name" value="RelE/ParE_toxin"/>
</dbReference>
<gene>
    <name evidence="2" type="ORF">A8C32_14200</name>
</gene>
<dbReference type="Pfam" id="PF05016">
    <property type="entry name" value="ParE_toxin"/>
    <property type="match status" value="1"/>
</dbReference>